<dbReference type="Proteomes" id="UP000050525">
    <property type="component" value="Unassembled WGS sequence"/>
</dbReference>
<feature type="signal peptide" evidence="1">
    <location>
        <begin position="1"/>
        <end position="17"/>
    </location>
</feature>
<sequence>MLRALLVVVGALGEAGGCLPCLSSAEQRLGLCRLFLGAASRDHVRCLRRLRQAYAPLDAVAVVEDVWREEGDRVSLRCSLPFPTPPDVVATWGFAKDVRSQDLSLFGEAGVAGGLARGFVIRSAQALQRGTFLCRLHAGAQLLARRYFYLNGQRCIGCGRSHEPHYGPQ</sequence>
<evidence type="ECO:0000256" key="1">
    <source>
        <dbReference type="SAM" id="SignalP"/>
    </source>
</evidence>
<dbReference type="PROSITE" id="PS50835">
    <property type="entry name" value="IG_LIKE"/>
    <property type="match status" value="1"/>
</dbReference>
<dbReference type="InterPro" id="IPR007110">
    <property type="entry name" value="Ig-like_dom"/>
</dbReference>
<comment type="caution">
    <text evidence="3">The sequence shown here is derived from an EMBL/GenBank/DDBJ whole genome shotgun (WGS) entry which is preliminary data.</text>
</comment>
<dbReference type="PANTHER" id="PTHR37366">
    <property type="entry name" value="SPERM ACROSOME MEMBRANE-ASSOCIATED PROTEIN 6"/>
    <property type="match status" value="1"/>
</dbReference>
<reference evidence="3 4" key="1">
    <citation type="journal article" date="2012" name="Genome Biol.">
        <title>Sequencing three crocodilian genomes to illuminate the evolution of archosaurs and amniotes.</title>
        <authorList>
            <person name="St John J.A."/>
            <person name="Braun E.L."/>
            <person name="Isberg S.R."/>
            <person name="Miles L.G."/>
            <person name="Chong A.Y."/>
            <person name="Gongora J."/>
            <person name="Dalzell P."/>
            <person name="Moran C."/>
            <person name="Bed'hom B."/>
            <person name="Abzhanov A."/>
            <person name="Burgess S.C."/>
            <person name="Cooksey A.M."/>
            <person name="Castoe T.A."/>
            <person name="Crawford N.G."/>
            <person name="Densmore L.D."/>
            <person name="Drew J.C."/>
            <person name="Edwards S.V."/>
            <person name="Faircloth B.C."/>
            <person name="Fujita M.K."/>
            <person name="Greenwold M.J."/>
            <person name="Hoffmann F.G."/>
            <person name="Howard J.M."/>
            <person name="Iguchi T."/>
            <person name="Janes D.E."/>
            <person name="Khan S.Y."/>
            <person name="Kohno S."/>
            <person name="de Koning A.J."/>
            <person name="Lance S.L."/>
            <person name="McCarthy F.M."/>
            <person name="McCormack J.E."/>
            <person name="Merchant M.E."/>
            <person name="Peterson D.G."/>
            <person name="Pollock D.D."/>
            <person name="Pourmand N."/>
            <person name="Raney B.J."/>
            <person name="Roessler K.A."/>
            <person name="Sanford J.R."/>
            <person name="Sawyer R.H."/>
            <person name="Schmidt C.J."/>
            <person name="Triplett E.W."/>
            <person name="Tuberville T.D."/>
            <person name="Venegas-Anaya M."/>
            <person name="Howard J.T."/>
            <person name="Jarvis E.D."/>
            <person name="Guillette L.J.Jr."/>
            <person name="Glenn T.C."/>
            <person name="Green R.E."/>
            <person name="Ray D.A."/>
        </authorList>
    </citation>
    <scope>NUCLEOTIDE SEQUENCE [LARGE SCALE GENOMIC DNA]</scope>
    <source>
        <strain evidence="3">KSC_2009_1</strain>
    </source>
</reference>
<feature type="chain" id="PRO_5007584731" evidence="1">
    <location>
        <begin position="18"/>
        <end position="169"/>
    </location>
</feature>
<dbReference type="STRING" id="8496.A0A151M3W8"/>
<accession>A0A151M3W8</accession>
<dbReference type="EMBL" id="AKHW03006683">
    <property type="protein sequence ID" value="KYO19188.1"/>
    <property type="molecule type" value="Genomic_DNA"/>
</dbReference>
<dbReference type="InterPro" id="IPR034549">
    <property type="entry name" value="SPACA6"/>
</dbReference>
<gene>
    <name evidence="3" type="ORF">Y1Q_0003409</name>
</gene>
<evidence type="ECO:0000313" key="4">
    <source>
        <dbReference type="Proteomes" id="UP000050525"/>
    </source>
</evidence>
<keyword evidence="4" id="KW-1185">Reference proteome</keyword>
<feature type="domain" description="Ig-like" evidence="2">
    <location>
        <begin position="56"/>
        <end position="136"/>
    </location>
</feature>
<protein>
    <submittedName>
        <fullName evidence="3">Sperm acrosome membrane-associated protein 6-like</fullName>
    </submittedName>
</protein>
<organism evidence="3 4">
    <name type="scientific">Alligator mississippiensis</name>
    <name type="common">American alligator</name>
    <dbReference type="NCBI Taxonomy" id="8496"/>
    <lineage>
        <taxon>Eukaryota</taxon>
        <taxon>Metazoa</taxon>
        <taxon>Chordata</taxon>
        <taxon>Craniata</taxon>
        <taxon>Vertebrata</taxon>
        <taxon>Euteleostomi</taxon>
        <taxon>Archelosauria</taxon>
        <taxon>Archosauria</taxon>
        <taxon>Crocodylia</taxon>
        <taxon>Alligatoridae</taxon>
        <taxon>Alligatorinae</taxon>
        <taxon>Alligator</taxon>
    </lineage>
</organism>
<evidence type="ECO:0000313" key="3">
    <source>
        <dbReference type="EMBL" id="KYO19188.1"/>
    </source>
</evidence>
<dbReference type="GO" id="GO:0007342">
    <property type="term" value="P:fusion of sperm to egg plasma membrane involved in single fertilization"/>
    <property type="evidence" value="ECO:0007669"/>
    <property type="project" value="InterPro"/>
</dbReference>
<keyword evidence="1" id="KW-0732">Signal</keyword>
<evidence type="ECO:0000259" key="2">
    <source>
        <dbReference type="PROSITE" id="PS50835"/>
    </source>
</evidence>
<proteinExistence type="predicted"/>
<dbReference type="AlphaFoldDB" id="A0A151M3W8"/>
<name>A0A151M3W8_ALLMI</name>
<dbReference type="PANTHER" id="PTHR37366:SF1">
    <property type="entry name" value="SPERM ACROSOME MEMBRANE-ASSOCIATED PROTEIN 6"/>
    <property type="match status" value="1"/>
</dbReference>